<feature type="compositionally biased region" description="Polar residues" evidence="5">
    <location>
        <begin position="510"/>
        <end position="525"/>
    </location>
</feature>
<sequence>MTEASHSTRPNVLLIFADDLGQGDVSCFNPNAGWETTNMDRLASEGMRFYDSHATSALCTPSRYGLLTGRYNWRSRLKRLVLPGDSESLIEKDRLTLAQFLSDRGYTTAVVGKWHLGLDWQLLEHGNDLDRYGLSVDEHPIPHTRFGRHGNFNAGQQWEVEGADIDYSKPVTFGPNDLGFDYSFITAASHDQPPFVYIEDGQAQGIPTKFGGDQWQLDRATSSQWDQIQKGPMVEDFDVTRLVQDFQDKALDVLHGMLEGDDPWFLYVPSHLVHGPIIPNEPWQGRSGLGPYGDFVLQFDDYVGQLVQAVDDAGQRENTIVIVTSDNGVSPVAGLPDLRAQGHDPSNGWRGAKADIWEGGHREPFIVRWPEVIEPDTTSDHLISHSDVFATLSEVLGEQLPETAAEDSVSQLPVWQGSDRAVRQDVVASSGGGGLAIRQGDWKLDCVTDGDGFQSLMAQPAGEEATRYKPAQLYNLAEDPTETTNLLEQYPDKVSELAQLLAEHIRRGRSTQGAPQSNDAGTPTNRWMQIEWLDDADEVISQCRTHVS</sequence>
<evidence type="ECO:0000313" key="7">
    <source>
        <dbReference type="EMBL" id="MDR7347472.1"/>
    </source>
</evidence>
<evidence type="ECO:0000256" key="1">
    <source>
        <dbReference type="ARBA" id="ARBA00008779"/>
    </source>
</evidence>
<dbReference type="InterPro" id="IPR000917">
    <property type="entry name" value="Sulfatase_N"/>
</dbReference>
<dbReference type="PANTHER" id="PTHR42693:SF53">
    <property type="entry name" value="ENDO-4-O-SULFATASE"/>
    <property type="match status" value="1"/>
</dbReference>
<feature type="region of interest" description="Disordered" evidence="5">
    <location>
        <begin position="506"/>
        <end position="525"/>
    </location>
</feature>
<dbReference type="Gene3D" id="3.30.1120.10">
    <property type="match status" value="1"/>
</dbReference>
<dbReference type="Gene3D" id="3.40.720.10">
    <property type="entry name" value="Alkaline Phosphatase, subunit A"/>
    <property type="match status" value="1"/>
</dbReference>
<comment type="caution">
    <text evidence="7">The sequence shown here is derived from an EMBL/GenBank/DDBJ whole genome shotgun (WGS) entry which is preliminary data.</text>
</comment>
<organism evidence="7 8">
    <name type="scientific">Enteractinococcus fodinae</name>
    <dbReference type="NCBI Taxonomy" id="684663"/>
    <lineage>
        <taxon>Bacteria</taxon>
        <taxon>Bacillati</taxon>
        <taxon>Actinomycetota</taxon>
        <taxon>Actinomycetes</taxon>
        <taxon>Micrococcales</taxon>
        <taxon>Micrococcaceae</taxon>
    </lineage>
</organism>
<evidence type="ECO:0000256" key="5">
    <source>
        <dbReference type="SAM" id="MobiDB-lite"/>
    </source>
</evidence>
<dbReference type="InterPro" id="IPR024607">
    <property type="entry name" value="Sulfatase_CS"/>
</dbReference>
<evidence type="ECO:0000256" key="2">
    <source>
        <dbReference type="ARBA" id="ARBA00022723"/>
    </source>
</evidence>
<dbReference type="Proteomes" id="UP001183794">
    <property type="component" value="Unassembled WGS sequence"/>
</dbReference>
<dbReference type="SUPFAM" id="SSF53649">
    <property type="entry name" value="Alkaline phosphatase-like"/>
    <property type="match status" value="1"/>
</dbReference>
<dbReference type="PROSITE" id="PS00523">
    <property type="entry name" value="SULFATASE_1"/>
    <property type="match status" value="1"/>
</dbReference>
<accession>A0ABU2B1I9</accession>
<dbReference type="CDD" id="cd16143">
    <property type="entry name" value="ARS_like"/>
    <property type="match status" value="1"/>
</dbReference>
<reference evidence="7 8" key="1">
    <citation type="submission" date="2023-07" db="EMBL/GenBank/DDBJ databases">
        <title>Sequencing the genomes of 1000 actinobacteria strains.</title>
        <authorList>
            <person name="Klenk H.-P."/>
        </authorList>
    </citation>
    <scope>NUCLEOTIDE SEQUENCE [LARGE SCALE GENOMIC DNA]</scope>
    <source>
        <strain evidence="7 8">DSM 22966</strain>
    </source>
</reference>
<feature type="domain" description="Sulfatase N-terminal" evidence="6">
    <location>
        <begin position="10"/>
        <end position="397"/>
    </location>
</feature>
<keyword evidence="3" id="KW-0378">Hydrolase</keyword>
<gene>
    <name evidence="7" type="ORF">J2S62_001729</name>
</gene>
<dbReference type="EMBL" id="JAVDYJ010000001">
    <property type="protein sequence ID" value="MDR7347472.1"/>
    <property type="molecule type" value="Genomic_DNA"/>
</dbReference>
<comment type="similarity">
    <text evidence="1">Belongs to the sulfatase family.</text>
</comment>
<evidence type="ECO:0000259" key="6">
    <source>
        <dbReference type="Pfam" id="PF00884"/>
    </source>
</evidence>
<evidence type="ECO:0000256" key="4">
    <source>
        <dbReference type="ARBA" id="ARBA00022837"/>
    </source>
</evidence>
<protein>
    <submittedName>
        <fullName evidence="7">Arylsulfatase A-like enzyme</fullName>
    </submittedName>
</protein>
<dbReference type="PROSITE" id="PS00149">
    <property type="entry name" value="SULFATASE_2"/>
    <property type="match status" value="1"/>
</dbReference>
<dbReference type="RefSeq" id="WP_310173706.1">
    <property type="nucleotide sequence ID" value="NZ_BAABHE010000001.1"/>
</dbReference>
<proteinExistence type="inferred from homology"/>
<dbReference type="PANTHER" id="PTHR42693">
    <property type="entry name" value="ARYLSULFATASE FAMILY MEMBER"/>
    <property type="match status" value="1"/>
</dbReference>
<keyword evidence="8" id="KW-1185">Reference proteome</keyword>
<dbReference type="Pfam" id="PF00884">
    <property type="entry name" value="Sulfatase"/>
    <property type="match status" value="1"/>
</dbReference>
<keyword evidence="2" id="KW-0479">Metal-binding</keyword>
<name>A0ABU2B1I9_9MICC</name>
<evidence type="ECO:0000256" key="3">
    <source>
        <dbReference type="ARBA" id="ARBA00022801"/>
    </source>
</evidence>
<dbReference type="InterPro" id="IPR050738">
    <property type="entry name" value="Sulfatase"/>
</dbReference>
<keyword evidence="4" id="KW-0106">Calcium</keyword>
<dbReference type="InterPro" id="IPR017850">
    <property type="entry name" value="Alkaline_phosphatase_core_sf"/>
</dbReference>
<dbReference type="Pfam" id="PF14707">
    <property type="entry name" value="Sulfatase_C"/>
    <property type="match status" value="1"/>
</dbReference>
<evidence type="ECO:0000313" key="8">
    <source>
        <dbReference type="Proteomes" id="UP001183794"/>
    </source>
</evidence>